<evidence type="ECO:0000256" key="14">
    <source>
        <dbReference type="PIRSR" id="PIRSR601952-1"/>
    </source>
</evidence>
<protein>
    <recommendedName>
        <fullName evidence="3">alkaline phosphatase</fullName>
        <ecNumber evidence="3">3.1.3.1</ecNumber>
    </recommendedName>
</protein>
<keyword evidence="5" id="KW-0597">Phosphoprotein</keyword>
<keyword evidence="9 15" id="KW-0862">Zinc</keyword>
<keyword evidence="8" id="KW-0378">Hydrolase</keyword>
<dbReference type="PANTHER" id="PTHR11596">
    <property type="entry name" value="ALKALINE PHOSPHATASE"/>
    <property type="match status" value="1"/>
</dbReference>
<evidence type="ECO:0000256" key="13">
    <source>
        <dbReference type="ARBA" id="ARBA00023288"/>
    </source>
</evidence>
<keyword evidence="13" id="KW-0449">Lipoprotein</keyword>
<feature type="region of interest" description="Disordered" evidence="17">
    <location>
        <begin position="189"/>
        <end position="214"/>
    </location>
</feature>
<keyword evidence="7 15" id="KW-0479">Metal-binding</keyword>
<keyword evidence="11 18" id="KW-0472">Membrane</keyword>
<dbReference type="CDD" id="cd16012">
    <property type="entry name" value="ALP"/>
    <property type="match status" value="2"/>
</dbReference>
<dbReference type="EC" id="3.1.3.1" evidence="3"/>
<keyword evidence="18" id="KW-0812">Transmembrane</keyword>
<evidence type="ECO:0000313" key="19">
    <source>
        <dbReference type="Proteomes" id="UP000095280"/>
    </source>
</evidence>
<dbReference type="GO" id="GO:0098552">
    <property type="term" value="C:side of membrane"/>
    <property type="evidence" value="ECO:0007669"/>
    <property type="project" value="UniProtKB-KW"/>
</dbReference>
<dbReference type="SMART" id="SM00098">
    <property type="entry name" value="alkPPc"/>
    <property type="match status" value="2"/>
</dbReference>
<keyword evidence="4" id="KW-1003">Cell membrane</keyword>
<comment type="subcellular location">
    <subcellularLocation>
        <location evidence="1">Cell membrane</location>
        <topology evidence="1">Lipid-anchor</topology>
        <topology evidence="1">GPI-anchor</topology>
    </subcellularLocation>
</comment>
<evidence type="ECO:0000256" key="4">
    <source>
        <dbReference type="ARBA" id="ARBA00022475"/>
    </source>
</evidence>
<evidence type="ECO:0000256" key="10">
    <source>
        <dbReference type="ARBA" id="ARBA00022842"/>
    </source>
</evidence>
<evidence type="ECO:0000256" key="11">
    <source>
        <dbReference type="ARBA" id="ARBA00023136"/>
    </source>
</evidence>
<feature type="binding site" evidence="15">
    <location>
        <position position="679"/>
    </location>
    <ligand>
        <name>Mg(2+)</name>
        <dbReference type="ChEBI" id="CHEBI:18420"/>
    </ligand>
</feature>
<dbReference type="GO" id="GO:0005886">
    <property type="term" value="C:plasma membrane"/>
    <property type="evidence" value="ECO:0007669"/>
    <property type="project" value="UniProtKB-SubCell"/>
</dbReference>
<dbReference type="Proteomes" id="UP000095280">
    <property type="component" value="Unplaced"/>
</dbReference>
<feature type="binding site" evidence="15">
    <location>
        <position position="846"/>
    </location>
    <ligand>
        <name>Mg(2+)</name>
        <dbReference type="ChEBI" id="CHEBI:18420"/>
    </ligand>
</feature>
<feature type="binding site" evidence="15">
    <location>
        <position position="893"/>
    </location>
    <ligand>
        <name>Zn(2+)</name>
        <dbReference type="ChEBI" id="CHEBI:29105"/>
        <label>2</label>
    </ligand>
</feature>
<reference evidence="20" key="1">
    <citation type="submission" date="2016-11" db="UniProtKB">
        <authorList>
            <consortium name="WormBaseParasite"/>
        </authorList>
    </citation>
    <scope>IDENTIFICATION</scope>
</reference>
<keyword evidence="19" id="KW-1185">Reference proteome</keyword>
<dbReference type="InterPro" id="IPR017850">
    <property type="entry name" value="Alkaline_phosphatase_core_sf"/>
</dbReference>
<feature type="binding site" evidence="15">
    <location>
        <position position="567"/>
    </location>
    <ligand>
        <name>Zn(2+)</name>
        <dbReference type="ChEBI" id="CHEBI:29105"/>
        <label>2</label>
    </ligand>
</feature>
<feature type="active site" description="Phosphoserine intermediate" evidence="14">
    <location>
        <position position="617"/>
    </location>
</feature>
<dbReference type="WBParaSite" id="maker-uti_cns_0009830-snap-gene-0.2-mRNA-1">
    <property type="protein sequence ID" value="maker-uti_cns_0009830-snap-gene-0.2-mRNA-1"/>
    <property type="gene ID" value="maker-uti_cns_0009830-snap-gene-0.2"/>
</dbReference>
<keyword evidence="6" id="KW-0336">GPI-anchor</keyword>
<evidence type="ECO:0000256" key="16">
    <source>
        <dbReference type="RuleBase" id="RU003946"/>
    </source>
</evidence>
<evidence type="ECO:0000256" key="5">
    <source>
        <dbReference type="ARBA" id="ARBA00022553"/>
    </source>
</evidence>
<comment type="cofactor">
    <cofactor evidence="15">
        <name>Mg(2+)</name>
        <dbReference type="ChEBI" id="CHEBI:18420"/>
    </cofactor>
    <text evidence="15">Binds 1 Mg(2+) ion.</text>
</comment>
<evidence type="ECO:0000256" key="1">
    <source>
        <dbReference type="ARBA" id="ARBA00004609"/>
    </source>
</evidence>
<keyword evidence="18" id="KW-1133">Transmembrane helix</keyword>
<dbReference type="Gene3D" id="3.40.720.10">
    <property type="entry name" value="Alkaline Phosphatase, subunit A"/>
    <property type="match status" value="2"/>
</dbReference>
<keyword evidence="12" id="KW-0325">Glycoprotein</keyword>
<feature type="transmembrane region" description="Helical" evidence="18">
    <location>
        <begin position="1029"/>
        <end position="1051"/>
    </location>
</feature>
<dbReference type="Pfam" id="PF00245">
    <property type="entry name" value="Alk_phosphatase"/>
    <property type="match status" value="2"/>
</dbReference>
<evidence type="ECO:0000256" key="17">
    <source>
        <dbReference type="SAM" id="MobiDB-lite"/>
    </source>
</evidence>
<evidence type="ECO:0000256" key="9">
    <source>
        <dbReference type="ARBA" id="ARBA00022833"/>
    </source>
</evidence>
<evidence type="ECO:0000256" key="7">
    <source>
        <dbReference type="ARBA" id="ARBA00022723"/>
    </source>
</evidence>
<feature type="binding site" evidence="15">
    <location>
        <position position="892"/>
    </location>
    <ligand>
        <name>Zn(2+)</name>
        <dbReference type="ChEBI" id="CHEBI:29105"/>
        <label>2</label>
    </ligand>
</feature>
<feature type="region of interest" description="Disordered" evidence="17">
    <location>
        <begin position="684"/>
        <end position="709"/>
    </location>
</feature>
<comment type="cofactor">
    <cofactor evidence="15">
        <name>Zn(2+)</name>
        <dbReference type="ChEBI" id="CHEBI:29105"/>
    </cofactor>
    <text evidence="15">Binds 2 Zn(2+) ions.</text>
</comment>
<accession>A0A1I8I3W5</accession>
<sequence length="1052" mass="115905">SILLGSLLATVCKSFPDGDFIKLLPETRPQPGQSSDPSHWAKIAKQDLQTATDVLRQTKENRAKNAILFLGDGMGVPSITVGRILKGQLAGNSGEEEILEFERFPHTGLSKTYNTDMQTPDSAGTATAFLCGVKAKSGTMGVNEQVISRNCTSQLKERNVMSFLNEAQQLGKSVGIVTTTRITHATPGAAYSHTASRDWEDDTERNSDVPNVNERSMCPDIAEQLVEYAINYTVIFGGGRLKFLPKNEITIDPITGRNVSGSRSDSVNLINKWKQRQEGYGRRPVYLETRKELQDTPTDPNAAYFGLFAMSHLRYDLDNQKDGKEPTLEEMTRKAIEILSQNPNGFALLVEGGRIDHGHHENLAQKSMHDLLAFEKAIKAAGELTKPDDTLTIVTADHSHVFSIGGWGRRGQPIFGKVQQQGRSARLRRSSLHTPVLRRRARRTGRSARANITDVDTEQENYKQQAVVNFPIESHAAEDVPIYARGPGSHLFHATHEQSYIAHVIKYSLCVGSYRAENYCLSSSSATQSSDLSHWAKIAKQDLQTATDVLRQTKENRAKNAILFLGDGMGVPSITVGRILKGQLAGNSGEEEILEFERFPHTGLSKTYNTDMQTPDSAGTATAFLCGVKAKSGTMGVNEQVISRNCTSQLKERSVMSFLNEAQQLGKSVGIVTTTRITHATPGAAYSHTASRDWEDDTERNSDVPNVNERSMCPDIAEQLVEYAINYTVIFGGGRLKFLPKNEITIDPISGRNVSGSRSDSVNLINKWKQRQEGYGRRPVYMETRKELQDTPTDSKAAYFGLFAMSHLRYDLDNQKDGKEPTLEEMTRKAIEILSQNPNGFALLVEGGRIDHGHHDNLAQKAMYDLVAFDKAIKAAGELTKPDDTLTIVTADHSHVFSIGGWSRRGQPVFGKVTYSYNNNYNSKGEALAEDNKPYTSLYYGDGPSAVDGPRANITNVNTESPDYQPQSVVKLAYESHGAEDVPIYARGPGSHLFHATHEQSYIAHVVKYSLCVGSYASENYCLSSSSGAILPSASAIVLLILLKIAVNFMYE</sequence>
<dbReference type="AlphaFoldDB" id="A0A1I8I3W5"/>
<dbReference type="GO" id="GO:0004035">
    <property type="term" value="F:alkaline phosphatase activity"/>
    <property type="evidence" value="ECO:0007669"/>
    <property type="project" value="UniProtKB-EC"/>
</dbReference>
<comment type="similarity">
    <text evidence="2 16">Belongs to the alkaline phosphatase family.</text>
</comment>
<evidence type="ECO:0000256" key="15">
    <source>
        <dbReference type="PIRSR" id="PIRSR601952-2"/>
    </source>
</evidence>
<evidence type="ECO:0000313" key="20">
    <source>
        <dbReference type="WBParaSite" id="maker-uti_cns_0009830-snap-gene-0.2-mRNA-1"/>
    </source>
</evidence>
<evidence type="ECO:0000256" key="2">
    <source>
        <dbReference type="ARBA" id="ARBA00005984"/>
    </source>
</evidence>
<feature type="binding site" evidence="15">
    <location>
        <position position="855"/>
    </location>
    <ligand>
        <name>Zn(2+)</name>
        <dbReference type="ChEBI" id="CHEBI:29105"/>
        <label>2</label>
    </ligand>
</feature>
<organism evidence="19 20">
    <name type="scientific">Macrostomum lignano</name>
    <dbReference type="NCBI Taxonomy" id="282301"/>
    <lineage>
        <taxon>Eukaryota</taxon>
        <taxon>Metazoa</taxon>
        <taxon>Spiralia</taxon>
        <taxon>Lophotrochozoa</taxon>
        <taxon>Platyhelminthes</taxon>
        <taxon>Rhabditophora</taxon>
        <taxon>Macrostomorpha</taxon>
        <taxon>Macrostomida</taxon>
        <taxon>Macrostomidae</taxon>
        <taxon>Macrostomum</taxon>
    </lineage>
</organism>
<feature type="binding site" evidence="15">
    <location>
        <position position="851"/>
    </location>
    <ligand>
        <name>Zn(2+)</name>
        <dbReference type="ChEBI" id="CHEBI:29105"/>
        <label>2</label>
    </ligand>
</feature>
<name>A0A1I8I3W5_9PLAT</name>
<evidence type="ECO:0000256" key="12">
    <source>
        <dbReference type="ARBA" id="ARBA00023180"/>
    </source>
</evidence>
<dbReference type="InterPro" id="IPR001952">
    <property type="entry name" value="Alkaline_phosphatase"/>
</dbReference>
<feature type="binding site" evidence="15">
    <location>
        <position position="977"/>
    </location>
    <ligand>
        <name>Zn(2+)</name>
        <dbReference type="ChEBI" id="CHEBI:29105"/>
        <label>2</label>
    </ligand>
</feature>
<dbReference type="SUPFAM" id="SSF53649">
    <property type="entry name" value="Alkaline phosphatase-like"/>
    <property type="match status" value="2"/>
</dbReference>
<proteinExistence type="inferred from homology"/>
<evidence type="ECO:0000256" key="8">
    <source>
        <dbReference type="ARBA" id="ARBA00022801"/>
    </source>
</evidence>
<feature type="binding site" evidence="15">
    <location>
        <position position="567"/>
    </location>
    <ligand>
        <name>Mg(2+)</name>
        <dbReference type="ChEBI" id="CHEBI:18420"/>
    </ligand>
</feature>
<evidence type="ECO:0000256" key="18">
    <source>
        <dbReference type="SAM" id="Phobius"/>
    </source>
</evidence>
<dbReference type="FunFam" id="3.40.720.10:FF:000008">
    <property type="entry name" value="Alkaline phosphatase"/>
    <property type="match status" value="1"/>
</dbReference>
<evidence type="ECO:0000256" key="3">
    <source>
        <dbReference type="ARBA" id="ARBA00012647"/>
    </source>
</evidence>
<dbReference type="GO" id="GO:0046872">
    <property type="term" value="F:metal ion binding"/>
    <property type="evidence" value="ECO:0007669"/>
    <property type="project" value="UniProtKB-KW"/>
</dbReference>
<dbReference type="PRINTS" id="PR00113">
    <property type="entry name" value="ALKPHPHTASE"/>
</dbReference>
<evidence type="ECO:0000256" key="6">
    <source>
        <dbReference type="ARBA" id="ARBA00022622"/>
    </source>
</evidence>
<dbReference type="PANTHER" id="PTHR11596:SF5">
    <property type="entry name" value="ALKALINE PHOSPHATASE"/>
    <property type="match status" value="1"/>
</dbReference>
<feature type="binding site" evidence="15">
    <location>
        <position position="681"/>
    </location>
    <ligand>
        <name>Mg(2+)</name>
        <dbReference type="ChEBI" id="CHEBI:18420"/>
    </ligand>
</feature>
<keyword evidence="10 15" id="KW-0460">Magnesium</keyword>